<comment type="caution">
    <text evidence="1">The sequence shown here is derived from an EMBL/GenBank/DDBJ whole genome shotgun (WGS) entry which is preliminary data.</text>
</comment>
<organism evidence="1 2">
    <name type="scientific">Araneus ventricosus</name>
    <name type="common">Orbweaver spider</name>
    <name type="synonym">Epeira ventricosa</name>
    <dbReference type="NCBI Taxonomy" id="182803"/>
    <lineage>
        <taxon>Eukaryota</taxon>
        <taxon>Metazoa</taxon>
        <taxon>Ecdysozoa</taxon>
        <taxon>Arthropoda</taxon>
        <taxon>Chelicerata</taxon>
        <taxon>Arachnida</taxon>
        <taxon>Araneae</taxon>
        <taxon>Araneomorphae</taxon>
        <taxon>Entelegynae</taxon>
        <taxon>Araneoidea</taxon>
        <taxon>Araneidae</taxon>
        <taxon>Araneus</taxon>
    </lineage>
</organism>
<protein>
    <submittedName>
        <fullName evidence="1">Uncharacterized protein</fullName>
    </submittedName>
</protein>
<dbReference type="EMBL" id="BGPR01003031">
    <property type="protein sequence ID" value="GBM82755.1"/>
    <property type="molecule type" value="Genomic_DNA"/>
</dbReference>
<feature type="non-terminal residue" evidence="1">
    <location>
        <position position="1"/>
    </location>
</feature>
<reference evidence="1 2" key="1">
    <citation type="journal article" date="2019" name="Sci. Rep.">
        <title>Orb-weaving spider Araneus ventricosus genome elucidates the spidroin gene catalogue.</title>
        <authorList>
            <person name="Kono N."/>
            <person name="Nakamura H."/>
            <person name="Ohtoshi R."/>
            <person name="Moran D.A.P."/>
            <person name="Shinohara A."/>
            <person name="Yoshida Y."/>
            <person name="Fujiwara M."/>
            <person name="Mori M."/>
            <person name="Tomita M."/>
            <person name="Arakawa K."/>
        </authorList>
    </citation>
    <scope>NUCLEOTIDE SEQUENCE [LARGE SCALE GENOMIC DNA]</scope>
</reference>
<dbReference type="AlphaFoldDB" id="A0A4Y2IYJ8"/>
<name>A0A4Y2IYJ8_ARAVE</name>
<sequence>DWPDCQLARWQVDPLTHKSTFTMKGKSTFTMKGIISGRLASLPDGKWASLHVSQHGPPECVCERQGKGGTLFLANLLYLF</sequence>
<gene>
    <name evidence="1" type="ORF">AVEN_154066_1</name>
</gene>
<evidence type="ECO:0000313" key="1">
    <source>
        <dbReference type="EMBL" id="GBM82755.1"/>
    </source>
</evidence>
<proteinExistence type="predicted"/>
<keyword evidence="2" id="KW-1185">Reference proteome</keyword>
<accession>A0A4Y2IYJ8</accession>
<evidence type="ECO:0000313" key="2">
    <source>
        <dbReference type="Proteomes" id="UP000499080"/>
    </source>
</evidence>
<dbReference type="Proteomes" id="UP000499080">
    <property type="component" value="Unassembled WGS sequence"/>
</dbReference>